<evidence type="ECO:0000313" key="2">
    <source>
        <dbReference type="EMBL" id="QOK22331.1"/>
    </source>
</evidence>
<evidence type="ECO:0000256" key="1">
    <source>
        <dbReference type="SAM" id="MobiDB-lite"/>
    </source>
</evidence>
<accession>A0A7L9IY79</accession>
<proteinExistence type="predicted"/>
<organism evidence="2 3">
    <name type="scientific">Janibacter indicus</name>
    <dbReference type="NCBI Taxonomy" id="857417"/>
    <lineage>
        <taxon>Bacteria</taxon>
        <taxon>Bacillati</taxon>
        <taxon>Actinomycetota</taxon>
        <taxon>Actinomycetes</taxon>
        <taxon>Micrococcales</taxon>
        <taxon>Intrasporangiaceae</taxon>
        <taxon>Janibacter</taxon>
    </lineage>
</organism>
<feature type="region of interest" description="Disordered" evidence="1">
    <location>
        <begin position="90"/>
        <end position="125"/>
    </location>
</feature>
<protein>
    <recommendedName>
        <fullName evidence="4">TnpV protein</fullName>
    </recommendedName>
</protein>
<dbReference type="InterPro" id="IPR026989">
    <property type="entry name" value="TnpV"/>
</dbReference>
<dbReference type="RefSeq" id="WP_192910844.1">
    <property type="nucleotide sequence ID" value="NZ_CP062789.1"/>
</dbReference>
<name>A0A7L9IY79_9MICO</name>
<sequence length="151" mass="17302">MESRNEMNEYAQMAMHHWQIHRPSEYAQIPDPESHFAALGQQAQERAVQIEEDVVRSIPTSQDYLDSVARRNQARATAREIVLADLLLPPEEAPETVTDPQQRDPLDGLIDPTGMPTDPNHPLWEDLENEAISPSEFQRRRKAWIASLPTR</sequence>
<evidence type="ECO:0008006" key="4">
    <source>
        <dbReference type="Google" id="ProtNLM"/>
    </source>
</evidence>
<dbReference type="EMBL" id="CP062789">
    <property type="protein sequence ID" value="QOK22331.1"/>
    <property type="molecule type" value="Genomic_DNA"/>
</dbReference>
<dbReference type="Pfam" id="PF14198">
    <property type="entry name" value="TnpV"/>
    <property type="match status" value="1"/>
</dbReference>
<dbReference type="AlphaFoldDB" id="A0A7L9IY79"/>
<gene>
    <name evidence="2" type="ORF">IGS73_14760</name>
</gene>
<evidence type="ECO:0000313" key="3">
    <source>
        <dbReference type="Proteomes" id="UP000593998"/>
    </source>
</evidence>
<dbReference type="Proteomes" id="UP000593998">
    <property type="component" value="Chromosome"/>
</dbReference>
<reference evidence="2 3" key="1">
    <citation type="submission" date="2020-10" db="EMBL/GenBank/DDBJ databases">
        <title>Janibacter indicus TT2 genome sequence.</title>
        <authorList>
            <person name="Lee K."/>
            <person name="Ganzorig M."/>
        </authorList>
    </citation>
    <scope>NUCLEOTIDE SEQUENCE [LARGE SCALE GENOMIC DNA]</scope>
    <source>
        <strain evidence="2 3">TT2</strain>
    </source>
</reference>